<dbReference type="AlphaFoldDB" id="A0A0F9T1M0"/>
<name>A0A0F9T1M0_9ZZZZ</name>
<evidence type="ECO:0000313" key="1">
    <source>
        <dbReference type="EMBL" id="KKN75190.1"/>
    </source>
</evidence>
<dbReference type="EMBL" id="LAZR01000314">
    <property type="protein sequence ID" value="KKN75190.1"/>
    <property type="molecule type" value="Genomic_DNA"/>
</dbReference>
<comment type="caution">
    <text evidence="1">The sequence shown here is derived from an EMBL/GenBank/DDBJ whole genome shotgun (WGS) entry which is preliminary data.</text>
</comment>
<protein>
    <submittedName>
        <fullName evidence="1">Uncharacterized protein</fullName>
    </submittedName>
</protein>
<gene>
    <name evidence="1" type="ORF">LCGC14_0383490</name>
</gene>
<organism evidence="1">
    <name type="scientific">marine sediment metagenome</name>
    <dbReference type="NCBI Taxonomy" id="412755"/>
    <lineage>
        <taxon>unclassified sequences</taxon>
        <taxon>metagenomes</taxon>
        <taxon>ecological metagenomes</taxon>
    </lineage>
</organism>
<accession>A0A0F9T1M0</accession>
<sequence>MIFILWGEDKSCKNTLAMTFPKPMVDMEFDIGGLTRASRNLYRPASDGVAELNLPIKDWVTSGQIKLEQYIMPFQIGNLDPITSIVRPSKIIVGMKELFYEFAGKFIGHLKDPDVKTIMVDTGTLLYETTCVGYTQELQEKQLPLRPDGKGQDGKALRTQLQPPEYREPYIRMRGFVYQAKAHGKHLVMTHHAADEYGLMRKSDGTFGQDKTGKRILHGWGQLGDGADVVGHTYWDAKEMKPYFNVELAEVKELEGMVFEEPTFNKISTVIKMLRGEE</sequence>
<reference evidence="1" key="1">
    <citation type="journal article" date="2015" name="Nature">
        <title>Complex archaea that bridge the gap between prokaryotes and eukaryotes.</title>
        <authorList>
            <person name="Spang A."/>
            <person name="Saw J.H."/>
            <person name="Jorgensen S.L."/>
            <person name="Zaremba-Niedzwiedzka K."/>
            <person name="Martijn J."/>
            <person name="Lind A.E."/>
            <person name="van Eijk R."/>
            <person name="Schleper C."/>
            <person name="Guy L."/>
            <person name="Ettema T.J."/>
        </authorList>
    </citation>
    <scope>NUCLEOTIDE SEQUENCE</scope>
</reference>
<proteinExistence type="predicted"/>